<name>A0A2P5TJB6_9GAMM</name>
<protein>
    <recommendedName>
        <fullName evidence="1">3'-5' exonuclease domain-containing protein</fullName>
    </recommendedName>
</protein>
<dbReference type="Pfam" id="PF01612">
    <property type="entry name" value="DNA_pol_A_exo1"/>
    <property type="match status" value="1"/>
</dbReference>
<dbReference type="EMBL" id="MPZM01000044">
    <property type="protein sequence ID" value="PPL14946.1"/>
    <property type="molecule type" value="Genomic_DNA"/>
</dbReference>
<sequence length="199" mass="21686">MLEFPAFSGLPQNRIHLVESAQEASFAREQLRRCTHVGFDTESKPTFMVGETSTGPHLVQLATPEHGFLFMARHLTGNESGRELLAEIMQSSRIIKVGFGLKSDRGPVQRLLGVELHATVELSGAVKRLGYRQQVGLQAAVAIVLGEYLPKSRKVTLSNWAAESLSAAQQSYAANDAYASLRVYQALANTAPQLLILAP</sequence>
<dbReference type="GO" id="GO:0003676">
    <property type="term" value="F:nucleic acid binding"/>
    <property type="evidence" value="ECO:0007669"/>
    <property type="project" value="InterPro"/>
</dbReference>
<evidence type="ECO:0000313" key="2">
    <source>
        <dbReference type="EMBL" id="PPL14946.1"/>
    </source>
</evidence>
<accession>A0A2P5TJB6</accession>
<dbReference type="CDD" id="cd06141">
    <property type="entry name" value="WRN_exo"/>
    <property type="match status" value="1"/>
</dbReference>
<comment type="caution">
    <text evidence="2">The sequence shown here is derived from an EMBL/GenBank/DDBJ whole genome shotgun (WGS) entry which is preliminary data.</text>
</comment>
<organism evidence="2 3">
    <name type="scientific">Oceanisphaera arctica</name>
    <dbReference type="NCBI Taxonomy" id="641510"/>
    <lineage>
        <taxon>Bacteria</taxon>
        <taxon>Pseudomonadati</taxon>
        <taxon>Pseudomonadota</taxon>
        <taxon>Gammaproteobacteria</taxon>
        <taxon>Aeromonadales</taxon>
        <taxon>Aeromonadaceae</taxon>
        <taxon>Oceanisphaera</taxon>
    </lineage>
</organism>
<dbReference type="Gene3D" id="3.30.420.10">
    <property type="entry name" value="Ribonuclease H-like superfamily/Ribonuclease H"/>
    <property type="match status" value="1"/>
</dbReference>
<dbReference type="GO" id="GO:0008408">
    <property type="term" value="F:3'-5' exonuclease activity"/>
    <property type="evidence" value="ECO:0007669"/>
    <property type="project" value="InterPro"/>
</dbReference>
<dbReference type="PANTHER" id="PTHR47765">
    <property type="entry name" value="3'-5' EXONUCLEASE DOMAIN-CONTAINING PROTEIN"/>
    <property type="match status" value="1"/>
</dbReference>
<reference evidence="3" key="1">
    <citation type="submission" date="2016-11" db="EMBL/GenBank/DDBJ databases">
        <authorList>
            <person name="Sisinthy S."/>
            <person name="Ara S."/>
            <person name="Gundlapally S.R."/>
        </authorList>
    </citation>
    <scope>NUCLEOTIDE SEQUENCE [LARGE SCALE GENOMIC DNA]</scope>
    <source>
        <strain evidence="3">V1-41</strain>
    </source>
</reference>
<proteinExistence type="predicted"/>
<dbReference type="SUPFAM" id="SSF53098">
    <property type="entry name" value="Ribonuclease H-like"/>
    <property type="match status" value="1"/>
</dbReference>
<dbReference type="SMART" id="SM00474">
    <property type="entry name" value="35EXOc"/>
    <property type="match status" value="1"/>
</dbReference>
<dbReference type="Proteomes" id="UP000242231">
    <property type="component" value="Unassembled WGS sequence"/>
</dbReference>
<dbReference type="InterPro" id="IPR052408">
    <property type="entry name" value="Exonuclease_MUT-7-like"/>
</dbReference>
<keyword evidence="3" id="KW-1185">Reference proteome</keyword>
<dbReference type="AlphaFoldDB" id="A0A2P5TJB6"/>
<dbReference type="InterPro" id="IPR012337">
    <property type="entry name" value="RNaseH-like_sf"/>
</dbReference>
<evidence type="ECO:0000313" key="3">
    <source>
        <dbReference type="Proteomes" id="UP000242231"/>
    </source>
</evidence>
<dbReference type="InterPro" id="IPR002562">
    <property type="entry name" value="3'-5'_exonuclease_dom"/>
</dbReference>
<dbReference type="PANTHER" id="PTHR47765:SF2">
    <property type="entry name" value="EXONUCLEASE MUT-7 HOMOLOG"/>
    <property type="match status" value="1"/>
</dbReference>
<evidence type="ECO:0000259" key="1">
    <source>
        <dbReference type="SMART" id="SM00474"/>
    </source>
</evidence>
<dbReference type="GO" id="GO:0006139">
    <property type="term" value="P:nucleobase-containing compound metabolic process"/>
    <property type="evidence" value="ECO:0007669"/>
    <property type="project" value="InterPro"/>
</dbReference>
<dbReference type="InterPro" id="IPR036397">
    <property type="entry name" value="RNaseH_sf"/>
</dbReference>
<feature type="domain" description="3'-5' exonuclease" evidence="1">
    <location>
        <begin position="15"/>
        <end position="192"/>
    </location>
</feature>
<gene>
    <name evidence="2" type="ORF">UN63_14290</name>
</gene>